<dbReference type="Gene3D" id="3.40.430.10">
    <property type="entry name" value="Dihydrofolate Reductase, subunit A"/>
    <property type="match status" value="1"/>
</dbReference>
<dbReference type="AlphaFoldDB" id="A0A7W3QMU2"/>
<dbReference type="PANTHER" id="PTHR38011">
    <property type="entry name" value="DIHYDROFOLATE REDUCTASE FAMILY PROTEIN (AFU_ORTHOLOGUE AFUA_8G06820)"/>
    <property type="match status" value="1"/>
</dbReference>
<comment type="caution">
    <text evidence="2">The sequence shown here is derived from an EMBL/GenBank/DDBJ whole genome shotgun (WGS) entry which is preliminary data.</text>
</comment>
<dbReference type="Pfam" id="PF01872">
    <property type="entry name" value="RibD_C"/>
    <property type="match status" value="1"/>
</dbReference>
<dbReference type="SUPFAM" id="SSF53597">
    <property type="entry name" value="Dihydrofolate reductase-like"/>
    <property type="match status" value="1"/>
</dbReference>
<dbReference type="InterPro" id="IPR024072">
    <property type="entry name" value="DHFR-like_dom_sf"/>
</dbReference>
<evidence type="ECO:0000313" key="2">
    <source>
        <dbReference type="EMBL" id="MBA8952947.1"/>
    </source>
</evidence>
<proteinExistence type="predicted"/>
<dbReference type="EMBL" id="JACJIA010000005">
    <property type="protein sequence ID" value="MBA8952947.1"/>
    <property type="molecule type" value="Genomic_DNA"/>
</dbReference>
<dbReference type="Proteomes" id="UP000572680">
    <property type="component" value="Unassembled WGS sequence"/>
</dbReference>
<reference evidence="2 3" key="1">
    <citation type="submission" date="2020-08" db="EMBL/GenBank/DDBJ databases">
        <title>Genomic Encyclopedia of Type Strains, Phase IV (KMG-IV): sequencing the most valuable type-strain genomes for metagenomic binning, comparative biology and taxonomic classification.</title>
        <authorList>
            <person name="Goeker M."/>
        </authorList>
    </citation>
    <scope>NUCLEOTIDE SEQUENCE [LARGE SCALE GENOMIC DNA]</scope>
    <source>
        <strain evidence="2 3">DSM 44197</strain>
    </source>
</reference>
<dbReference type="InterPro" id="IPR002734">
    <property type="entry name" value="RibDG_C"/>
</dbReference>
<dbReference type="GO" id="GO:0008703">
    <property type="term" value="F:5-amino-6-(5-phosphoribosylamino)uracil reductase activity"/>
    <property type="evidence" value="ECO:0007669"/>
    <property type="project" value="InterPro"/>
</dbReference>
<dbReference type="InterPro" id="IPR050765">
    <property type="entry name" value="Riboflavin_Biosynth_HTPR"/>
</dbReference>
<organism evidence="2 3">
    <name type="scientific">Actinomadura namibiensis</name>
    <dbReference type="NCBI Taxonomy" id="182080"/>
    <lineage>
        <taxon>Bacteria</taxon>
        <taxon>Bacillati</taxon>
        <taxon>Actinomycetota</taxon>
        <taxon>Actinomycetes</taxon>
        <taxon>Streptosporangiales</taxon>
        <taxon>Thermomonosporaceae</taxon>
        <taxon>Actinomadura</taxon>
    </lineage>
</organism>
<dbReference type="GO" id="GO:0009231">
    <property type="term" value="P:riboflavin biosynthetic process"/>
    <property type="evidence" value="ECO:0007669"/>
    <property type="project" value="InterPro"/>
</dbReference>
<feature type="domain" description="Bacterial bifunctional deaminase-reductase C-terminal" evidence="1">
    <location>
        <begin position="8"/>
        <end position="175"/>
    </location>
</feature>
<accession>A0A7W3QMU2</accession>
<evidence type="ECO:0000259" key="1">
    <source>
        <dbReference type="Pfam" id="PF01872"/>
    </source>
</evidence>
<dbReference type="RefSeq" id="WP_182845155.1">
    <property type="nucleotide sequence ID" value="NZ_BAAALP010000034.1"/>
</dbReference>
<gene>
    <name evidence="2" type="ORF">HNR61_004593</name>
</gene>
<protein>
    <submittedName>
        <fullName evidence="2">Dihydrofolate reductase</fullName>
    </submittedName>
</protein>
<name>A0A7W3QMU2_ACTNM</name>
<evidence type="ECO:0000313" key="3">
    <source>
        <dbReference type="Proteomes" id="UP000572680"/>
    </source>
</evidence>
<dbReference type="PANTHER" id="PTHR38011:SF2">
    <property type="entry name" value="BIFUNCTIONAL DEAMINASE-REDUCTASE DOMAIN PROTEIN"/>
    <property type="match status" value="1"/>
</dbReference>
<sequence>MTTHHDGRKVVGNIALSLDGRITGPGGAYDMGWIGPHAISDGARDHLARLTGAATTVLLGRKNYEGFGGYWPTVAQDPAADPRDRAFAQWLDATEKVVLSTTLTEPTWQNSRILATDPAAAVKDLRGMPGGDILVLASADVITALLRAGELDRLSVTQCPEIVGGGRRLFDDGLPASSWRPAGPPAVTDSGALCLLYDRVGG</sequence>
<keyword evidence="3" id="KW-1185">Reference proteome</keyword>